<name>A0A6G8ANU4_9ENTE</name>
<keyword evidence="2" id="KW-0031">Aminopeptidase</keyword>
<organism evidence="9 10">
    <name type="scientific">Vagococcus coleopterorum</name>
    <dbReference type="NCBI Taxonomy" id="2714946"/>
    <lineage>
        <taxon>Bacteria</taxon>
        <taxon>Bacillati</taxon>
        <taxon>Bacillota</taxon>
        <taxon>Bacilli</taxon>
        <taxon>Lactobacillales</taxon>
        <taxon>Enterococcaceae</taxon>
        <taxon>Vagococcus</taxon>
    </lineage>
</organism>
<comment type="cofactor">
    <cofactor evidence="8">
        <name>a divalent metal cation</name>
        <dbReference type="ChEBI" id="CHEBI:60240"/>
    </cofactor>
    <text evidence="8">Binds 2 divalent metal cations per subunit.</text>
</comment>
<evidence type="ECO:0000256" key="7">
    <source>
        <dbReference type="PIRSR" id="PIRSR001123-1"/>
    </source>
</evidence>
<dbReference type="EMBL" id="CP049886">
    <property type="protein sequence ID" value="QIL46748.1"/>
    <property type="molecule type" value="Genomic_DNA"/>
</dbReference>
<dbReference type="InterPro" id="IPR008007">
    <property type="entry name" value="Peptidase_M42"/>
</dbReference>
<sequence length="352" mass="38626">MNTLELLKKYTEVSGISGNEKNVSNLLKAEYEKMCDEVIYDNLGSIFGVKKSAKKNAPKVMIAGHMDEAGFIVRELLDNGLVKCLGLGKHHKNALLGAEIKLETRTGKVFPGTIVSLDDKGTVLNDEGDVLIDLGAESKEELLSLGLTFGDSASFKRDMSVSPNGNRIFAKAINGRYGCVLGLELLDAVKGEELDFDLYVGATVQEEVGLRGAQTATQMIKPDLAVCLDTLDALENKVEFDKQGFLGKGMLITYYDKVMLPNRKLVSDLKEICKENDILSQHYFSMGDSDAGWIHKLVLGTPTLFGNIPVRNINTSSSVMDIRDYNAAKESLTIFIKGLNPESIQGYKEENR</sequence>
<proteinExistence type="inferred from homology"/>
<feature type="binding site" evidence="8">
    <location>
        <position position="65"/>
    </location>
    <ligand>
        <name>Zn(2+)</name>
        <dbReference type="ChEBI" id="CHEBI:29105"/>
        <label>1</label>
    </ligand>
</feature>
<dbReference type="Gene3D" id="2.40.30.40">
    <property type="entry name" value="Peptidase M42, domain 2"/>
    <property type="match status" value="1"/>
</dbReference>
<dbReference type="InterPro" id="IPR051464">
    <property type="entry name" value="Peptidase_M42_aminopept"/>
</dbReference>
<evidence type="ECO:0000256" key="5">
    <source>
        <dbReference type="ARBA" id="ARBA00022801"/>
    </source>
</evidence>
<keyword evidence="4 8" id="KW-0479">Metal-binding</keyword>
<evidence type="ECO:0000256" key="8">
    <source>
        <dbReference type="PIRSR" id="PIRSR001123-2"/>
    </source>
</evidence>
<dbReference type="Proteomes" id="UP000500890">
    <property type="component" value="Chromosome"/>
</dbReference>
<dbReference type="SUPFAM" id="SSF101821">
    <property type="entry name" value="Aminopeptidase/glucanase lid domain"/>
    <property type="match status" value="1"/>
</dbReference>
<dbReference type="SUPFAM" id="SSF53187">
    <property type="entry name" value="Zn-dependent exopeptidases"/>
    <property type="match status" value="1"/>
</dbReference>
<dbReference type="GO" id="GO:0004177">
    <property type="term" value="F:aminopeptidase activity"/>
    <property type="evidence" value="ECO:0007669"/>
    <property type="project" value="UniProtKB-UniRule"/>
</dbReference>
<dbReference type="RefSeq" id="WP_166008136.1">
    <property type="nucleotide sequence ID" value="NZ_CP049886.1"/>
</dbReference>
<protein>
    <submittedName>
        <fullName evidence="9">M42 family metallopeptidase</fullName>
    </submittedName>
</protein>
<evidence type="ECO:0000256" key="1">
    <source>
        <dbReference type="ARBA" id="ARBA00006272"/>
    </source>
</evidence>
<dbReference type="GO" id="GO:0006508">
    <property type="term" value="P:proteolysis"/>
    <property type="evidence" value="ECO:0007669"/>
    <property type="project" value="UniProtKB-KW"/>
</dbReference>
<feature type="binding site" evidence="8">
    <location>
        <position position="229"/>
    </location>
    <ligand>
        <name>Zn(2+)</name>
        <dbReference type="ChEBI" id="CHEBI:29105"/>
        <label>1</label>
    </ligand>
</feature>
<accession>A0A6G8ANU4</accession>
<dbReference type="PANTHER" id="PTHR32481">
    <property type="entry name" value="AMINOPEPTIDASE"/>
    <property type="match status" value="1"/>
</dbReference>
<dbReference type="PANTHER" id="PTHR32481:SF0">
    <property type="entry name" value="AMINOPEPTIDASE YPDE-RELATED"/>
    <property type="match status" value="1"/>
</dbReference>
<feature type="active site" description="Proton acceptor" evidence="7">
    <location>
        <position position="206"/>
    </location>
</feature>
<evidence type="ECO:0000256" key="4">
    <source>
        <dbReference type="ARBA" id="ARBA00022723"/>
    </source>
</evidence>
<keyword evidence="3" id="KW-0645">Protease</keyword>
<dbReference type="InterPro" id="IPR023367">
    <property type="entry name" value="Peptidase_M42_dom2"/>
</dbReference>
<evidence type="ECO:0000256" key="2">
    <source>
        <dbReference type="ARBA" id="ARBA00022438"/>
    </source>
</evidence>
<evidence type="ECO:0000256" key="6">
    <source>
        <dbReference type="PIRNR" id="PIRNR001123"/>
    </source>
</evidence>
<evidence type="ECO:0000313" key="9">
    <source>
        <dbReference type="EMBL" id="QIL46748.1"/>
    </source>
</evidence>
<feature type="binding site" evidence="8">
    <location>
        <position position="207"/>
    </location>
    <ligand>
        <name>Zn(2+)</name>
        <dbReference type="ChEBI" id="CHEBI:29105"/>
        <label>2</label>
    </ligand>
</feature>
<dbReference type="Pfam" id="PF05343">
    <property type="entry name" value="Peptidase_M42"/>
    <property type="match status" value="1"/>
</dbReference>
<comment type="similarity">
    <text evidence="1 6">Belongs to the peptidase M42 family.</text>
</comment>
<dbReference type="KEGG" id="vah:G7081_06560"/>
<keyword evidence="10" id="KW-1185">Reference proteome</keyword>
<gene>
    <name evidence="9" type="ORF">G7081_06560</name>
</gene>
<dbReference type="PIRSF" id="PIRSF001123">
    <property type="entry name" value="PepA_GA"/>
    <property type="match status" value="1"/>
</dbReference>
<dbReference type="GO" id="GO:0046872">
    <property type="term" value="F:metal ion binding"/>
    <property type="evidence" value="ECO:0007669"/>
    <property type="project" value="UniProtKB-UniRule"/>
</dbReference>
<dbReference type="AlphaFoldDB" id="A0A6G8ANU4"/>
<evidence type="ECO:0000313" key="10">
    <source>
        <dbReference type="Proteomes" id="UP000500890"/>
    </source>
</evidence>
<evidence type="ECO:0000256" key="3">
    <source>
        <dbReference type="ARBA" id="ARBA00022670"/>
    </source>
</evidence>
<dbReference type="Gene3D" id="3.40.630.10">
    <property type="entry name" value="Zn peptidases"/>
    <property type="match status" value="1"/>
</dbReference>
<keyword evidence="5" id="KW-0378">Hydrolase</keyword>
<reference evidence="9 10" key="1">
    <citation type="submission" date="2020-03" db="EMBL/GenBank/DDBJ databases">
        <title>Vagococcus sp. nov., isolated from beetles.</title>
        <authorList>
            <person name="Hyun D.-W."/>
            <person name="Bae J.-W."/>
        </authorList>
    </citation>
    <scope>NUCLEOTIDE SEQUENCE [LARGE SCALE GENOMIC DNA]</scope>
    <source>
        <strain evidence="9 10">HDW17A</strain>
    </source>
</reference>